<evidence type="ECO:0000256" key="2">
    <source>
        <dbReference type="ARBA" id="ARBA00022448"/>
    </source>
</evidence>
<dbReference type="PANTHER" id="PTHR43386:SF24">
    <property type="entry name" value="OLIGOPEPTIDE TRANSPORT SYSTEM PERMEASE PROTEIN AMID"/>
    <property type="match status" value="1"/>
</dbReference>
<gene>
    <name evidence="13" type="ORF">G5B36_27535</name>
    <name evidence="12" type="ORF">L0N08_27870</name>
</gene>
<accession>A0AAX1SBE3</accession>
<organism evidence="12 15">
    <name type="scientific">Enterocloster aldenensis</name>
    <dbReference type="NCBI Taxonomy" id="358742"/>
    <lineage>
        <taxon>Bacteria</taxon>
        <taxon>Bacillati</taxon>
        <taxon>Bacillota</taxon>
        <taxon>Clostridia</taxon>
        <taxon>Lachnospirales</taxon>
        <taxon>Lachnospiraceae</taxon>
        <taxon>Enterocloster</taxon>
    </lineage>
</organism>
<evidence type="ECO:0000256" key="6">
    <source>
        <dbReference type="ARBA" id="ARBA00022927"/>
    </source>
</evidence>
<keyword evidence="7 10" id="KW-1133">Transmembrane helix</keyword>
<keyword evidence="8 10" id="KW-0472">Membrane</keyword>
<feature type="transmembrane region" description="Helical" evidence="10">
    <location>
        <begin position="203"/>
        <end position="222"/>
    </location>
</feature>
<evidence type="ECO:0000256" key="3">
    <source>
        <dbReference type="ARBA" id="ARBA00022475"/>
    </source>
</evidence>
<dbReference type="InterPro" id="IPR035906">
    <property type="entry name" value="MetI-like_sf"/>
</dbReference>
<dbReference type="InterPro" id="IPR050366">
    <property type="entry name" value="BP-dependent_transpt_permease"/>
</dbReference>
<name>A0AAX1SBE3_9FIRM</name>
<dbReference type="InterPro" id="IPR025966">
    <property type="entry name" value="OppC_N"/>
</dbReference>
<feature type="transmembrane region" description="Helical" evidence="10">
    <location>
        <begin position="142"/>
        <end position="167"/>
    </location>
</feature>
<keyword evidence="14" id="KW-1185">Reference proteome</keyword>
<evidence type="ECO:0000256" key="4">
    <source>
        <dbReference type="ARBA" id="ARBA00022692"/>
    </source>
</evidence>
<dbReference type="RefSeq" id="WP_117563446.1">
    <property type="nucleotide sequence ID" value="NZ_JAAITT010000071.1"/>
</dbReference>
<evidence type="ECO:0000313" key="13">
    <source>
        <dbReference type="EMBL" id="NSJ52406.1"/>
    </source>
</evidence>
<evidence type="ECO:0000313" key="12">
    <source>
        <dbReference type="EMBL" id="MCG4749231.1"/>
    </source>
</evidence>
<dbReference type="InterPro" id="IPR000515">
    <property type="entry name" value="MetI-like"/>
</dbReference>
<proteinExistence type="inferred from homology"/>
<sequence>MQEINLNIPDIPAEKLTLVHKNPSDFHEVSEVYENTSYWRDVTLKMLHNRGAMVGIAMIVGIILLALFAPIASARTYDDVILEHNFLSPRIPVLENFGIFDGVKDGVDVYAQRGIPDDVYYFFGTDSLGRDLWTRLWSGTRLSLLIAVIAVVIDLAIGMSYGLISGYFGKKVDFLMQRFVEILNGIPQVVLVTLFALVLEPGISSIILALLVSGWIPMSRVARAQMLKQKSQEYVLASHTLGTNNRKTIFREIVPNVLGQVVTMSMFSIPSAIFTESYLSYIGLGVRAPMASLGSLVSDGYGSFLSYPYLVIAPVTVLAILMISFNLFADGLRDAVDPTMKDM</sequence>
<comment type="caution">
    <text evidence="12">The sequence shown here is derived from an EMBL/GenBank/DDBJ whole genome shotgun (WGS) entry which is preliminary data.</text>
</comment>
<keyword evidence="3" id="KW-1003">Cell membrane</keyword>
<protein>
    <submittedName>
        <fullName evidence="12">ABC transporter permease</fullName>
    </submittedName>
</protein>
<evidence type="ECO:0000259" key="11">
    <source>
        <dbReference type="PROSITE" id="PS50928"/>
    </source>
</evidence>
<comment type="subcellular location">
    <subcellularLocation>
        <location evidence="1 10">Cell membrane</location>
        <topology evidence="1 10">Multi-pass membrane protein</topology>
    </subcellularLocation>
</comment>
<evidence type="ECO:0000256" key="1">
    <source>
        <dbReference type="ARBA" id="ARBA00004651"/>
    </source>
</evidence>
<dbReference type="PANTHER" id="PTHR43386">
    <property type="entry name" value="OLIGOPEPTIDE TRANSPORT SYSTEM PERMEASE PROTEIN APPC"/>
    <property type="match status" value="1"/>
</dbReference>
<dbReference type="Proteomes" id="UP000669239">
    <property type="component" value="Unassembled WGS sequence"/>
</dbReference>
<keyword evidence="2 10" id="KW-0813">Transport</keyword>
<dbReference type="EMBL" id="JAAITT010000071">
    <property type="protein sequence ID" value="NSJ52406.1"/>
    <property type="molecule type" value="Genomic_DNA"/>
</dbReference>
<dbReference type="EMBL" id="JAKNGE010000056">
    <property type="protein sequence ID" value="MCG4749231.1"/>
    <property type="molecule type" value="Genomic_DNA"/>
</dbReference>
<feature type="transmembrane region" description="Helical" evidence="10">
    <location>
        <begin position="253"/>
        <end position="273"/>
    </location>
</feature>
<dbReference type="GO" id="GO:0055085">
    <property type="term" value="P:transmembrane transport"/>
    <property type="evidence" value="ECO:0007669"/>
    <property type="project" value="InterPro"/>
</dbReference>
<feature type="transmembrane region" description="Helical" evidence="10">
    <location>
        <begin position="52"/>
        <end position="72"/>
    </location>
</feature>
<reference evidence="13" key="2">
    <citation type="submission" date="2020-02" db="EMBL/GenBank/DDBJ databases">
        <authorList>
            <person name="Littmann E."/>
            <person name="Sorbara M."/>
        </authorList>
    </citation>
    <scope>NUCLEOTIDE SEQUENCE</scope>
    <source>
        <strain evidence="13">MSK.1.17</strain>
    </source>
</reference>
<evidence type="ECO:0000313" key="14">
    <source>
        <dbReference type="Proteomes" id="UP000669239"/>
    </source>
</evidence>
<dbReference type="GO" id="GO:0015031">
    <property type="term" value="P:protein transport"/>
    <property type="evidence" value="ECO:0007669"/>
    <property type="project" value="UniProtKB-KW"/>
</dbReference>
<feature type="transmembrane region" description="Helical" evidence="10">
    <location>
        <begin position="309"/>
        <end position="329"/>
    </location>
</feature>
<reference evidence="12" key="3">
    <citation type="submission" date="2022-01" db="EMBL/GenBank/DDBJ databases">
        <title>Collection of gut derived symbiotic bacterial strains cultured from healthy donors.</title>
        <authorList>
            <person name="Lin H."/>
            <person name="Kohout C."/>
            <person name="Waligurski E."/>
            <person name="Pamer E.G."/>
        </authorList>
    </citation>
    <scope>NUCLEOTIDE SEQUENCE</scope>
    <source>
        <strain evidence="12">DFI.6.55</strain>
    </source>
</reference>
<evidence type="ECO:0000256" key="9">
    <source>
        <dbReference type="ARBA" id="ARBA00024202"/>
    </source>
</evidence>
<keyword evidence="4 10" id="KW-0812">Transmembrane</keyword>
<feature type="domain" description="ABC transmembrane type-1" evidence="11">
    <location>
        <begin position="140"/>
        <end position="329"/>
    </location>
</feature>
<keyword evidence="6" id="KW-0653">Protein transport</keyword>
<evidence type="ECO:0000256" key="5">
    <source>
        <dbReference type="ARBA" id="ARBA00022856"/>
    </source>
</evidence>
<comment type="similarity">
    <text evidence="9">Belongs to the binding-protein-dependent transport system permease family. OppBC subfamily.</text>
</comment>
<keyword evidence="5" id="KW-0571">Peptide transport</keyword>
<dbReference type="AlphaFoldDB" id="A0AAX1SBE3"/>
<evidence type="ECO:0000256" key="7">
    <source>
        <dbReference type="ARBA" id="ARBA00022989"/>
    </source>
</evidence>
<dbReference type="Proteomes" id="UP001299608">
    <property type="component" value="Unassembled WGS sequence"/>
</dbReference>
<evidence type="ECO:0000313" key="15">
    <source>
        <dbReference type="Proteomes" id="UP001299608"/>
    </source>
</evidence>
<dbReference type="SUPFAM" id="SSF161098">
    <property type="entry name" value="MetI-like"/>
    <property type="match status" value="1"/>
</dbReference>
<evidence type="ECO:0000256" key="10">
    <source>
        <dbReference type="RuleBase" id="RU363032"/>
    </source>
</evidence>
<reference evidence="13 14" key="1">
    <citation type="journal article" date="2020" name="Cell Host Microbe">
        <title>Functional and Genomic Variation between Human-Derived Isolates of Lachnospiraceae Reveals Inter- and Intra-Species Diversity.</title>
        <authorList>
            <person name="Sorbara M.T."/>
            <person name="Littmann E.R."/>
            <person name="Fontana E."/>
            <person name="Moody T.U."/>
            <person name="Kohout C.E."/>
            <person name="Gjonbalaj M."/>
            <person name="Eaton V."/>
            <person name="Seok R."/>
            <person name="Leiner I.M."/>
            <person name="Pamer E.G."/>
        </authorList>
    </citation>
    <scope>NUCLEOTIDE SEQUENCE [LARGE SCALE GENOMIC DNA]</scope>
    <source>
        <strain evidence="13 14">MSK.1.17</strain>
    </source>
</reference>
<dbReference type="GO" id="GO:0015833">
    <property type="term" value="P:peptide transport"/>
    <property type="evidence" value="ECO:0007669"/>
    <property type="project" value="UniProtKB-KW"/>
</dbReference>
<dbReference type="PROSITE" id="PS50928">
    <property type="entry name" value="ABC_TM1"/>
    <property type="match status" value="1"/>
</dbReference>
<evidence type="ECO:0000256" key="8">
    <source>
        <dbReference type="ARBA" id="ARBA00023136"/>
    </source>
</evidence>
<dbReference type="Gene3D" id="1.10.3720.10">
    <property type="entry name" value="MetI-like"/>
    <property type="match status" value="1"/>
</dbReference>
<dbReference type="Pfam" id="PF00528">
    <property type="entry name" value="BPD_transp_1"/>
    <property type="match status" value="1"/>
</dbReference>
<dbReference type="CDD" id="cd06261">
    <property type="entry name" value="TM_PBP2"/>
    <property type="match status" value="1"/>
</dbReference>
<dbReference type="GO" id="GO:0005886">
    <property type="term" value="C:plasma membrane"/>
    <property type="evidence" value="ECO:0007669"/>
    <property type="project" value="UniProtKB-SubCell"/>
</dbReference>
<dbReference type="Pfam" id="PF12911">
    <property type="entry name" value="OppC_N"/>
    <property type="match status" value="1"/>
</dbReference>